<evidence type="ECO:0000313" key="4">
    <source>
        <dbReference type="Proteomes" id="UP000294830"/>
    </source>
</evidence>
<organism evidence="3 4">
    <name type="scientific">Acetobacteroides hydrogenigenes</name>
    <dbReference type="NCBI Taxonomy" id="979970"/>
    <lineage>
        <taxon>Bacteria</taxon>
        <taxon>Pseudomonadati</taxon>
        <taxon>Bacteroidota</taxon>
        <taxon>Bacteroidia</taxon>
        <taxon>Bacteroidales</taxon>
        <taxon>Rikenellaceae</taxon>
        <taxon>Acetobacteroides</taxon>
    </lineage>
</organism>
<sequence length="85" mass="9985">MENSAPYFYALISVLLAVVAYFLRQLLADFKRVEKDVTEVKATMALIKAEFKGINELMNQRIEFLERRIHHLETIIFKTNEHEGK</sequence>
<feature type="transmembrane region" description="Helical" evidence="2">
    <location>
        <begin position="6"/>
        <end position="23"/>
    </location>
</feature>
<proteinExistence type="predicted"/>
<dbReference type="Proteomes" id="UP000294830">
    <property type="component" value="Unassembled WGS sequence"/>
</dbReference>
<dbReference type="AlphaFoldDB" id="A0A4R2E291"/>
<dbReference type="EMBL" id="SLWB01000025">
    <property type="protein sequence ID" value="TCN61623.1"/>
    <property type="molecule type" value="Genomic_DNA"/>
</dbReference>
<feature type="coiled-coil region" evidence="1">
    <location>
        <begin position="23"/>
        <end position="75"/>
    </location>
</feature>
<evidence type="ECO:0000256" key="1">
    <source>
        <dbReference type="SAM" id="Coils"/>
    </source>
</evidence>
<keyword evidence="1" id="KW-0175">Coiled coil</keyword>
<dbReference type="RefSeq" id="WP_131840613.1">
    <property type="nucleotide sequence ID" value="NZ_SLWB01000025.1"/>
</dbReference>
<keyword evidence="4" id="KW-1185">Reference proteome</keyword>
<comment type="caution">
    <text evidence="3">The sequence shown here is derived from an EMBL/GenBank/DDBJ whole genome shotgun (WGS) entry which is preliminary data.</text>
</comment>
<evidence type="ECO:0000256" key="2">
    <source>
        <dbReference type="SAM" id="Phobius"/>
    </source>
</evidence>
<protein>
    <submittedName>
        <fullName evidence="3">Uncharacterized protein</fullName>
    </submittedName>
</protein>
<evidence type="ECO:0000313" key="3">
    <source>
        <dbReference type="EMBL" id="TCN61623.1"/>
    </source>
</evidence>
<keyword evidence="2" id="KW-1133">Transmembrane helix</keyword>
<gene>
    <name evidence="3" type="ORF">CLV25_1256</name>
</gene>
<dbReference type="OrthoDB" id="981846at2"/>
<keyword evidence="2" id="KW-0812">Transmembrane</keyword>
<keyword evidence="2" id="KW-0472">Membrane</keyword>
<accession>A0A4R2E291</accession>
<name>A0A4R2E291_9BACT</name>
<reference evidence="3 4" key="1">
    <citation type="submission" date="2019-03" db="EMBL/GenBank/DDBJ databases">
        <title>Genomic Encyclopedia of Archaeal and Bacterial Type Strains, Phase II (KMG-II): from individual species to whole genera.</title>
        <authorList>
            <person name="Goeker M."/>
        </authorList>
    </citation>
    <scope>NUCLEOTIDE SEQUENCE [LARGE SCALE GENOMIC DNA]</scope>
    <source>
        <strain evidence="3 4">RL-C</strain>
    </source>
</reference>